<evidence type="ECO:0000256" key="1">
    <source>
        <dbReference type="SAM" id="Phobius"/>
    </source>
</evidence>
<keyword evidence="1" id="KW-1133">Transmembrane helix</keyword>
<dbReference type="RefSeq" id="WP_241297494.1">
    <property type="nucleotide sequence ID" value="NZ_JAKZGR010000022.1"/>
</dbReference>
<name>A0ABV8EGU7_9BACT</name>
<feature type="transmembrane region" description="Helical" evidence="1">
    <location>
        <begin position="161"/>
        <end position="182"/>
    </location>
</feature>
<dbReference type="EMBL" id="JBHSAV010000005">
    <property type="protein sequence ID" value="MFC3975494.1"/>
    <property type="molecule type" value="Genomic_DNA"/>
</dbReference>
<evidence type="ECO:0000313" key="4">
    <source>
        <dbReference type="Proteomes" id="UP001595766"/>
    </source>
</evidence>
<evidence type="ECO:0000259" key="2">
    <source>
        <dbReference type="SMART" id="SM00014"/>
    </source>
</evidence>
<dbReference type="SUPFAM" id="SSF48317">
    <property type="entry name" value="Acid phosphatase/Vanadium-dependent haloperoxidase"/>
    <property type="match status" value="1"/>
</dbReference>
<organism evidence="3 4">
    <name type="scientific">Belliella kenyensis</name>
    <dbReference type="NCBI Taxonomy" id="1472724"/>
    <lineage>
        <taxon>Bacteria</taxon>
        <taxon>Pseudomonadati</taxon>
        <taxon>Bacteroidota</taxon>
        <taxon>Cytophagia</taxon>
        <taxon>Cytophagales</taxon>
        <taxon>Cyclobacteriaceae</taxon>
        <taxon>Belliella</taxon>
    </lineage>
</organism>
<dbReference type="Gene3D" id="1.20.144.10">
    <property type="entry name" value="Phosphatidic acid phosphatase type 2/haloperoxidase"/>
    <property type="match status" value="1"/>
</dbReference>
<dbReference type="PANTHER" id="PTHR14969">
    <property type="entry name" value="SPHINGOSINE-1-PHOSPHATE PHOSPHOHYDROLASE"/>
    <property type="match status" value="1"/>
</dbReference>
<comment type="caution">
    <text evidence="3">The sequence shown here is derived from an EMBL/GenBank/DDBJ whole genome shotgun (WGS) entry which is preliminary data.</text>
</comment>
<dbReference type="CDD" id="cd01610">
    <property type="entry name" value="PAP2_like"/>
    <property type="match status" value="1"/>
</dbReference>
<keyword evidence="1" id="KW-0472">Membrane</keyword>
<feature type="transmembrane region" description="Helical" evidence="1">
    <location>
        <begin position="136"/>
        <end position="155"/>
    </location>
</feature>
<feature type="domain" description="Phosphatidic acid phosphatase type 2/haloperoxidase" evidence="2">
    <location>
        <begin position="60"/>
        <end position="178"/>
    </location>
</feature>
<dbReference type="InterPro" id="IPR036938">
    <property type="entry name" value="PAP2/HPO_sf"/>
</dbReference>
<dbReference type="SMART" id="SM00014">
    <property type="entry name" value="acidPPc"/>
    <property type="match status" value="1"/>
</dbReference>
<feature type="transmembrane region" description="Helical" evidence="1">
    <location>
        <begin position="62"/>
        <end position="83"/>
    </location>
</feature>
<accession>A0ABV8EGU7</accession>
<dbReference type="Pfam" id="PF01569">
    <property type="entry name" value="PAP2"/>
    <property type="match status" value="1"/>
</dbReference>
<keyword evidence="4" id="KW-1185">Reference proteome</keyword>
<gene>
    <name evidence="3" type="ORF">ACFOUP_03800</name>
</gene>
<dbReference type="Proteomes" id="UP001595766">
    <property type="component" value="Unassembled WGS sequence"/>
</dbReference>
<feature type="transmembrane region" description="Helical" evidence="1">
    <location>
        <begin position="106"/>
        <end position="129"/>
    </location>
</feature>
<keyword evidence="1" id="KW-0812">Transmembrane</keyword>
<protein>
    <submittedName>
        <fullName evidence="3">Phosphatase PAP2 family protein</fullName>
    </submittedName>
</protein>
<dbReference type="InterPro" id="IPR000326">
    <property type="entry name" value="PAP2/HPO"/>
</dbReference>
<reference evidence="4" key="1">
    <citation type="journal article" date="2019" name="Int. J. Syst. Evol. Microbiol.">
        <title>The Global Catalogue of Microorganisms (GCM) 10K type strain sequencing project: providing services to taxonomists for standard genome sequencing and annotation.</title>
        <authorList>
            <consortium name="The Broad Institute Genomics Platform"/>
            <consortium name="The Broad Institute Genome Sequencing Center for Infectious Disease"/>
            <person name="Wu L."/>
            <person name="Ma J."/>
        </authorList>
    </citation>
    <scope>NUCLEOTIDE SEQUENCE [LARGE SCALE GENOMIC DNA]</scope>
    <source>
        <strain evidence="4">CECT 8551</strain>
    </source>
</reference>
<feature type="transmembrane region" description="Helical" evidence="1">
    <location>
        <begin position="34"/>
        <end position="55"/>
    </location>
</feature>
<sequence>MTSILFSLLIFFHGSEFISLTVNAYHNPFLDVFFKYNTHLGDGLIFLLFIPIIFMRKYGYGLMVKLAVVIHMIIVFVGKQIIFHGEPRPMSVFEGMSIHLVDGVKIAYLNSFPSGHSATAFLLAAILALGKPVKPVYQVLIFLAAVIVGFSRVYLMQHFLIDVLAGMWVGYGSFCIASYLVAKFPESWREFHLGEYFQAKFSGR</sequence>
<dbReference type="PANTHER" id="PTHR14969:SF13">
    <property type="entry name" value="AT30094P"/>
    <property type="match status" value="1"/>
</dbReference>
<evidence type="ECO:0000313" key="3">
    <source>
        <dbReference type="EMBL" id="MFC3975494.1"/>
    </source>
</evidence>
<proteinExistence type="predicted"/>